<feature type="domain" description="Glabrous enhancer-binding protein-like DBD" evidence="3">
    <location>
        <begin position="61"/>
        <end position="154"/>
    </location>
</feature>
<feature type="region of interest" description="Disordered" evidence="2">
    <location>
        <begin position="1"/>
        <end position="60"/>
    </location>
</feature>
<comment type="similarity">
    <text evidence="1">Belongs to the GeBP family.</text>
</comment>
<keyword evidence="5" id="KW-1185">Reference proteome</keyword>
<dbReference type="EMBL" id="OU466859">
    <property type="protein sequence ID" value="CAH2052062.1"/>
    <property type="molecule type" value="Genomic_DNA"/>
</dbReference>
<evidence type="ECO:0000256" key="2">
    <source>
        <dbReference type="SAM" id="MobiDB-lite"/>
    </source>
</evidence>
<dbReference type="Pfam" id="PF04504">
    <property type="entry name" value="GeBP-like_DBD"/>
    <property type="match status" value="2"/>
</dbReference>
<evidence type="ECO:0000256" key="1">
    <source>
        <dbReference type="ARBA" id="ARBA00010820"/>
    </source>
</evidence>
<dbReference type="Proteomes" id="UP000836841">
    <property type="component" value="Chromosome 3"/>
</dbReference>
<reference evidence="4 5" key="1">
    <citation type="submission" date="2022-03" db="EMBL/GenBank/DDBJ databases">
        <authorList>
            <person name="Nunn A."/>
            <person name="Chopra R."/>
            <person name="Nunn A."/>
            <person name="Contreras Garrido A."/>
        </authorList>
    </citation>
    <scope>NUCLEOTIDE SEQUENCE [LARGE SCALE GENOMIC DNA]</scope>
</reference>
<feature type="compositionally biased region" description="Basic and acidic residues" evidence="2">
    <location>
        <begin position="340"/>
        <end position="351"/>
    </location>
</feature>
<feature type="compositionally biased region" description="Basic residues" evidence="2">
    <location>
        <begin position="207"/>
        <end position="216"/>
    </location>
</feature>
<evidence type="ECO:0000259" key="3">
    <source>
        <dbReference type="Pfam" id="PF04504"/>
    </source>
</evidence>
<name>A0AAU9RZ33_THLAR</name>
<dbReference type="InterPro" id="IPR053932">
    <property type="entry name" value="GeBP-like_DBD"/>
</dbReference>
<accession>A0AAU9RZ33</accession>
<feature type="domain" description="Glabrous enhancer-binding protein-like DBD" evidence="3">
    <location>
        <begin position="242"/>
        <end position="331"/>
    </location>
</feature>
<feature type="compositionally biased region" description="Polar residues" evidence="2">
    <location>
        <begin position="191"/>
        <end position="201"/>
    </location>
</feature>
<feature type="region of interest" description="Disordered" evidence="2">
    <location>
        <begin position="186"/>
        <end position="234"/>
    </location>
</feature>
<dbReference type="GO" id="GO:0006355">
    <property type="term" value="P:regulation of DNA-templated transcription"/>
    <property type="evidence" value="ECO:0007669"/>
    <property type="project" value="InterPro"/>
</dbReference>
<dbReference type="GO" id="GO:0005634">
    <property type="term" value="C:nucleus"/>
    <property type="evidence" value="ECO:0007669"/>
    <property type="project" value="TreeGrafter"/>
</dbReference>
<sequence>MATPRQLDFSSAGDDDDDDTSTPSPSFSRRKSPRKQTSETVAEEATEKQKTMKKLASPPSNRIWNEEDELIVLKGLVDYRAITGFQANSDWDAFYRFVGDSIVAKFSKEQLMGKVSKLKGKFYVRMEKINQGKDPIFTKLSDAKAFEYSNMVWGQSDSEFANHQSKICEEEKLKEDEQVATVEPLDEIGTASKTDSPVHGTSPSSQRKSKQKKALKRPASEAVAEEVTKNKKTKKLASPVSNRIWNKEDELAVLKGLVDYRAKTGLEPNSDWVAFYRFVEGSTVEKFSKYQLLDKIRKLKRKFFVHMLKISQGDNSCSDSEAFRLSRIIWGQIEPEFANHSESGGDSRMEDEQMANPEPLNENKAANDGNVDNDADADESWALRDAFEAMMSKGLSEYLRRVQLKKLMNVGPDKRKELSAEWKALCAEEAKLNVKRFRFSAKLAEASNDM</sequence>
<proteinExistence type="inferred from homology"/>
<feature type="region of interest" description="Disordered" evidence="2">
    <location>
        <begin position="340"/>
        <end position="373"/>
    </location>
</feature>
<organism evidence="4 5">
    <name type="scientific">Thlaspi arvense</name>
    <name type="common">Field penny-cress</name>
    <dbReference type="NCBI Taxonomy" id="13288"/>
    <lineage>
        <taxon>Eukaryota</taxon>
        <taxon>Viridiplantae</taxon>
        <taxon>Streptophyta</taxon>
        <taxon>Embryophyta</taxon>
        <taxon>Tracheophyta</taxon>
        <taxon>Spermatophyta</taxon>
        <taxon>Magnoliopsida</taxon>
        <taxon>eudicotyledons</taxon>
        <taxon>Gunneridae</taxon>
        <taxon>Pentapetalae</taxon>
        <taxon>rosids</taxon>
        <taxon>malvids</taxon>
        <taxon>Brassicales</taxon>
        <taxon>Brassicaceae</taxon>
        <taxon>Thlaspideae</taxon>
        <taxon>Thlaspi</taxon>
    </lineage>
</organism>
<evidence type="ECO:0000313" key="4">
    <source>
        <dbReference type="EMBL" id="CAH2052062.1"/>
    </source>
</evidence>
<dbReference type="PANTHER" id="PTHR31662:SF49">
    <property type="entry name" value="GLABROUS1 ENHANCER-BINDING PROTEIN-RELATED"/>
    <property type="match status" value="1"/>
</dbReference>
<evidence type="ECO:0000313" key="5">
    <source>
        <dbReference type="Proteomes" id="UP000836841"/>
    </source>
</evidence>
<gene>
    <name evidence="4" type="ORF">TAV2_LOCUS9086</name>
</gene>
<dbReference type="InterPro" id="IPR007592">
    <property type="entry name" value="GEBP"/>
</dbReference>
<dbReference type="AlphaFoldDB" id="A0AAU9RZ33"/>
<protein>
    <recommendedName>
        <fullName evidence="3">Glabrous enhancer-binding protein-like DBD domain-containing protein</fullName>
    </recommendedName>
</protein>
<dbReference type="PANTHER" id="PTHR31662">
    <property type="entry name" value="BNAANNG10740D PROTEIN-RELATED"/>
    <property type="match status" value="1"/>
</dbReference>